<dbReference type="Proteomes" id="UP000319514">
    <property type="component" value="Unassembled WGS sequence"/>
</dbReference>
<keyword evidence="5" id="KW-1185">Reference proteome</keyword>
<feature type="transmembrane region" description="Helical" evidence="2">
    <location>
        <begin position="159"/>
        <end position="177"/>
    </location>
</feature>
<gene>
    <name evidence="4" type="ORF">FB474_0135</name>
</gene>
<evidence type="ECO:0000256" key="3">
    <source>
        <dbReference type="SAM" id="SignalP"/>
    </source>
</evidence>
<evidence type="ECO:0000256" key="1">
    <source>
        <dbReference type="SAM" id="MobiDB-lite"/>
    </source>
</evidence>
<feature type="transmembrane region" description="Helical" evidence="2">
    <location>
        <begin position="336"/>
        <end position="355"/>
    </location>
</feature>
<evidence type="ECO:0000313" key="5">
    <source>
        <dbReference type="Proteomes" id="UP000319514"/>
    </source>
</evidence>
<accession>A0A542ZEM3</accession>
<organism evidence="4 5">
    <name type="scientific">Oryzihumus leptocrescens</name>
    <dbReference type="NCBI Taxonomy" id="297536"/>
    <lineage>
        <taxon>Bacteria</taxon>
        <taxon>Bacillati</taxon>
        <taxon>Actinomycetota</taxon>
        <taxon>Actinomycetes</taxon>
        <taxon>Micrococcales</taxon>
        <taxon>Intrasporangiaceae</taxon>
        <taxon>Oryzihumus</taxon>
    </lineage>
</organism>
<dbReference type="InterPro" id="IPR006311">
    <property type="entry name" value="TAT_signal"/>
</dbReference>
<keyword evidence="2" id="KW-0812">Transmembrane</keyword>
<sequence length="637" mass="66777">MRSRRLALVLAATAVALLCTIAAASSAQAHPSIPGVPDCKDAPTAQMPGDGVTGFLDAPPRPAPAPGDPWAAHPTTSVYEQYGYAGLAWHTYDLGCGGDARDMGAASDTMLGNAALSVANWGTAATNGLHNTIAHPGEYMAPLDDVVGTVTTRVHNAIWSPWGGASLLGVVVLLLFYSAHGRLSDVTRAAAWAVLVITVMAGLAQYPARVSSFFDHTITGSIAGVNAASSGLASLPATSDPARAQGSLLVDRVLYDAWLRGELGSSDSPAARRWGPALFRASAYSWTEEKVAKSSPDKAQQLADAKAAAWKDTAQQIQDQDPSTYAYLQGKAGGRLGTGVMTIFGATFTGLFRLVSDLFTFAGLAMLRLLVMLFPAVAVLGVLAPLSGIVRRVANIGGASVVNVIAFAAASSVHTTVVSAILSRARLGGMNMLALVLCLVVTLVAFVLMFPLLSLTNVVGLSHGGGVSALRRAGRLLTRYAVTRQAVHDGTGHEEEHDEAPAPPPGPAAASVRYRAVDLPAEVFSRPEVRHPPLPSVDTDPATELAGRPGPGGAPALPHQPRRQTAQWMLRENEHVIEGTVVDESPAHLRRIESYDVHDSHTEVRPDGVGPRIYDPATKSTVLVPAREPDLVDGRRT</sequence>
<dbReference type="PROSITE" id="PS51318">
    <property type="entry name" value="TAT"/>
    <property type="match status" value="1"/>
</dbReference>
<evidence type="ECO:0000256" key="2">
    <source>
        <dbReference type="SAM" id="Phobius"/>
    </source>
</evidence>
<feature type="signal peptide" evidence="3">
    <location>
        <begin position="1"/>
        <end position="29"/>
    </location>
</feature>
<feature type="region of interest" description="Disordered" evidence="1">
    <location>
        <begin position="527"/>
        <end position="563"/>
    </location>
</feature>
<feature type="chain" id="PRO_5022094580" description="TrbL/VirB6 plasmid conjugal transfer protein" evidence="3">
    <location>
        <begin position="30"/>
        <end position="637"/>
    </location>
</feature>
<feature type="region of interest" description="Disordered" evidence="1">
    <location>
        <begin position="489"/>
        <end position="509"/>
    </location>
</feature>
<name>A0A542ZEM3_9MICO</name>
<feature type="transmembrane region" description="Helical" evidence="2">
    <location>
        <begin position="396"/>
        <end position="421"/>
    </location>
</feature>
<feature type="region of interest" description="Disordered" evidence="1">
    <location>
        <begin position="29"/>
        <end position="72"/>
    </location>
</feature>
<dbReference type="OrthoDB" id="4480700at2"/>
<reference evidence="4 5" key="1">
    <citation type="submission" date="2019-06" db="EMBL/GenBank/DDBJ databases">
        <title>Sequencing the genomes of 1000 actinobacteria strains.</title>
        <authorList>
            <person name="Klenk H.-P."/>
        </authorList>
    </citation>
    <scope>NUCLEOTIDE SEQUENCE [LARGE SCALE GENOMIC DNA]</scope>
    <source>
        <strain evidence="4 5">DSM 18082</strain>
    </source>
</reference>
<dbReference type="AlphaFoldDB" id="A0A542ZEM3"/>
<protein>
    <recommendedName>
        <fullName evidence="6">TrbL/VirB6 plasmid conjugal transfer protein</fullName>
    </recommendedName>
</protein>
<comment type="caution">
    <text evidence="4">The sequence shown here is derived from an EMBL/GenBank/DDBJ whole genome shotgun (WGS) entry which is preliminary data.</text>
</comment>
<feature type="transmembrane region" description="Helical" evidence="2">
    <location>
        <begin position="367"/>
        <end position="390"/>
    </location>
</feature>
<evidence type="ECO:0008006" key="6">
    <source>
        <dbReference type="Google" id="ProtNLM"/>
    </source>
</evidence>
<keyword evidence="2" id="KW-0472">Membrane</keyword>
<feature type="transmembrane region" description="Helical" evidence="2">
    <location>
        <begin position="189"/>
        <end position="208"/>
    </location>
</feature>
<keyword evidence="3" id="KW-0732">Signal</keyword>
<feature type="transmembrane region" description="Helical" evidence="2">
    <location>
        <begin position="433"/>
        <end position="453"/>
    </location>
</feature>
<dbReference type="RefSeq" id="WP_141786891.1">
    <property type="nucleotide sequence ID" value="NZ_BAAAKX010000003.1"/>
</dbReference>
<keyword evidence="2" id="KW-1133">Transmembrane helix</keyword>
<dbReference type="EMBL" id="VFOQ01000001">
    <property type="protein sequence ID" value="TQL58796.1"/>
    <property type="molecule type" value="Genomic_DNA"/>
</dbReference>
<proteinExistence type="predicted"/>
<evidence type="ECO:0000313" key="4">
    <source>
        <dbReference type="EMBL" id="TQL58796.1"/>
    </source>
</evidence>